<keyword evidence="3" id="KW-1185">Reference proteome</keyword>
<dbReference type="RefSeq" id="WP_023353505.1">
    <property type="nucleotide sequence ID" value="NZ_KI535366.1"/>
</dbReference>
<gene>
    <name evidence="2" type="ORF">GCWU0000282_000614</name>
</gene>
<dbReference type="HOGENOM" id="CLU_1812304_0_0_9"/>
<keyword evidence="1" id="KW-0472">Membrane</keyword>
<dbReference type="Proteomes" id="UP000018227">
    <property type="component" value="Unassembled WGS sequence"/>
</dbReference>
<organism evidence="2 3">
    <name type="scientific">Catonella morbi ATCC 51271</name>
    <dbReference type="NCBI Taxonomy" id="592026"/>
    <lineage>
        <taxon>Bacteria</taxon>
        <taxon>Bacillati</taxon>
        <taxon>Bacillota</taxon>
        <taxon>Clostridia</taxon>
        <taxon>Lachnospirales</taxon>
        <taxon>Lachnospiraceae</taxon>
        <taxon>Catonella</taxon>
    </lineage>
</organism>
<feature type="transmembrane region" description="Helical" evidence="1">
    <location>
        <begin position="79"/>
        <end position="101"/>
    </location>
</feature>
<name>V2ZBH0_9FIRM</name>
<keyword evidence="1" id="KW-0812">Transmembrane</keyword>
<sequence length="142" mass="16395">MKNDNNEVLYKSLKLTRSLTNISFLIIFLVLLFWGNYNPAGAFAMIFYNALHWLLLFNRKKDTTKKTAGSDSSCDLAELAVLRITVPTGILLHFLLGYGFMYKLSIKIADLKTLPFTLIIFITLFRYISYFYIKNNFGRKNG</sequence>
<feature type="transmembrane region" description="Helical" evidence="1">
    <location>
        <begin position="113"/>
        <end position="133"/>
    </location>
</feature>
<evidence type="ECO:0000313" key="2">
    <source>
        <dbReference type="EMBL" id="ESL04265.1"/>
    </source>
</evidence>
<keyword evidence="1" id="KW-1133">Transmembrane helix</keyword>
<comment type="caution">
    <text evidence="2">The sequence shown here is derived from an EMBL/GenBank/DDBJ whole genome shotgun (WGS) entry which is preliminary data.</text>
</comment>
<protein>
    <submittedName>
        <fullName evidence="2">Uncharacterized protein</fullName>
    </submittedName>
</protein>
<evidence type="ECO:0000313" key="3">
    <source>
        <dbReference type="Proteomes" id="UP000018227"/>
    </source>
</evidence>
<reference evidence="2 3" key="1">
    <citation type="submission" date="2013-06" db="EMBL/GenBank/DDBJ databases">
        <authorList>
            <person name="Weinstock G."/>
            <person name="Sodergren E."/>
            <person name="Clifton S."/>
            <person name="Fulton L."/>
            <person name="Fulton B."/>
            <person name="Courtney L."/>
            <person name="Fronick C."/>
            <person name="Harrison M."/>
            <person name="Strong C."/>
            <person name="Farmer C."/>
            <person name="Delahaunty K."/>
            <person name="Markovic C."/>
            <person name="Hall O."/>
            <person name="Minx P."/>
            <person name="Tomlinson C."/>
            <person name="Mitreva M."/>
            <person name="Nelson J."/>
            <person name="Hou S."/>
            <person name="Wollam A."/>
            <person name="Pepin K.H."/>
            <person name="Johnson M."/>
            <person name="Bhonagiri V."/>
            <person name="Nash W.E."/>
            <person name="Warren W."/>
            <person name="Chinwalla A."/>
            <person name="Mardis E.R."/>
            <person name="Wilson R.K."/>
        </authorList>
    </citation>
    <scope>NUCLEOTIDE SEQUENCE [LARGE SCALE GENOMIC DNA]</scope>
    <source>
        <strain evidence="2 3">ATCC 51271</strain>
    </source>
</reference>
<accession>V2ZBH0</accession>
<proteinExistence type="predicted"/>
<dbReference type="EMBL" id="ACIL03000005">
    <property type="protein sequence ID" value="ESL04265.1"/>
    <property type="molecule type" value="Genomic_DNA"/>
</dbReference>
<dbReference type="AlphaFoldDB" id="V2ZBH0"/>
<feature type="transmembrane region" description="Helical" evidence="1">
    <location>
        <begin position="15"/>
        <end position="34"/>
    </location>
</feature>
<evidence type="ECO:0000256" key="1">
    <source>
        <dbReference type="SAM" id="Phobius"/>
    </source>
</evidence>
<feature type="transmembrane region" description="Helical" evidence="1">
    <location>
        <begin position="40"/>
        <end position="58"/>
    </location>
</feature>